<protein>
    <recommendedName>
        <fullName evidence="2">Homologous recombination OB-fold protein OB-fold domain-containing protein</fullName>
    </recommendedName>
</protein>
<dbReference type="GO" id="GO:0000725">
    <property type="term" value="P:recombinational repair"/>
    <property type="evidence" value="ECO:0007669"/>
    <property type="project" value="InterPro"/>
</dbReference>
<evidence type="ECO:0000256" key="1">
    <source>
        <dbReference type="SAM" id="MobiDB-lite"/>
    </source>
</evidence>
<dbReference type="InterPro" id="IPR058570">
    <property type="entry name" value="HROB_OB"/>
</dbReference>
<dbReference type="Proteomes" id="UP000240830">
    <property type="component" value="Unassembled WGS sequence"/>
</dbReference>
<dbReference type="PANTHER" id="PTHR14523:SF1">
    <property type="entry name" value="HOMOLOGOUS RECOMBINATION OB-FOLD PROTEIN"/>
    <property type="match status" value="1"/>
</dbReference>
<comment type="caution">
    <text evidence="3">The sequence shown here is derived from an EMBL/GenBank/DDBJ whole genome shotgun (WGS) entry which is preliminary data.</text>
</comment>
<sequence>MKRTRMESSDDEEAILALLDEIDCMPPTAQTAHTIQAASAMPALQNVQKSVTPLSSEIDFMQDDVQMPVKPTVGAFEGPTIGLISEPIPELDSRLILESTPRVMPESIPRIMLESTPRLMPESTSRVMPESTPRVMPESIPRPVSGPIATSVPLRIPDFNDNLLQFLPYPFFPENFAVSDWTRNAHSIISNTKGVNLSQLTSISIVKTLASGTKCPLMLMMVREVSVNARDLGVTLLDESGAISATIHEKVLSTHKIRIHFGLALLVQDVTIFCLNEQTDRHLIITPNNLVKIYSNVHHV</sequence>
<name>A0A2H9TIN3_9FUNG</name>
<dbReference type="InterPro" id="IPR028045">
    <property type="entry name" value="HROB"/>
</dbReference>
<reference evidence="3 4" key="1">
    <citation type="submission" date="2016-10" db="EMBL/GenBank/DDBJ databases">
        <title>The genome of Paramicrosporidium saccamoebae is the missing link in understanding Cryptomycota and Microsporidia evolution.</title>
        <authorList>
            <person name="Quandt C.A."/>
            <person name="Beaudet D."/>
            <person name="Corsaro D."/>
            <person name="Michel R."/>
            <person name="Corradi N."/>
            <person name="James T."/>
        </authorList>
    </citation>
    <scope>NUCLEOTIDE SEQUENCE [LARGE SCALE GENOMIC DNA]</scope>
    <source>
        <strain evidence="3 4">KSL3</strain>
    </source>
</reference>
<dbReference type="PANTHER" id="PTHR14523">
    <property type="entry name" value="UNCHARACTERIZED PROTEIN C17ORF53 HOMOLOG"/>
    <property type="match status" value="1"/>
</dbReference>
<feature type="region of interest" description="Disordered" evidence="1">
    <location>
        <begin position="120"/>
        <end position="142"/>
    </location>
</feature>
<proteinExistence type="predicted"/>
<evidence type="ECO:0000313" key="4">
    <source>
        <dbReference type="Proteomes" id="UP000240830"/>
    </source>
</evidence>
<gene>
    <name evidence="3" type="ORF">PSACC_02550</name>
</gene>
<dbReference type="Pfam" id="PF15072">
    <property type="entry name" value="HROB"/>
    <property type="match status" value="1"/>
</dbReference>
<dbReference type="EMBL" id="MTSL01000168">
    <property type="protein sequence ID" value="PJF17609.1"/>
    <property type="molecule type" value="Genomic_DNA"/>
</dbReference>
<evidence type="ECO:0000259" key="2">
    <source>
        <dbReference type="Pfam" id="PF15072"/>
    </source>
</evidence>
<keyword evidence="4" id="KW-1185">Reference proteome</keyword>
<feature type="domain" description="Homologous recombination OB-fold protein OB-fold" evidence="2">
    <location>
        <begin position="214"/>
        <end position="296"/>
    </location>
</feature>
<dbReference type="AlphaFoldDB" id="A0A2H9TIN3"/>
<evidence type="ECO:0000313" key="3">
    <source>
        <dbReference type="EMBL" id="PJF17609.1"/>
    </source>
</evidence>
<accession>A0A2H9TIN3</accession>
<dbReference type="OrthoDB" id="550780at2759"/>
<organism evidence="3 4">
    <name type="scientific">Paramicrosporidium saccamoebae</name>
    <dbReference type="NCBI Taxonomy" id="1246581"/>
    <lineage>
        <taxon>Eukaryota</taxon>
        <taxon>Fungi</taxon>
        <taxon>Fungi incertae sedis</taxon>
        <taxon>Cryptomycota</taxon>
        <taxon>Cryptomycota incertae sedis</taxon>
        <taxon>Paramicrosporidium</taxon>
    </lineage>
</organism>